<dbReference type="Gene3D" id="3.30.300.90">
    <property type="entry name" value="BolA-like"/>
    <property type="match status" value="1"/>
</dbReference>
<evidence type="ECO:0000256" key="1">
    <source>
        <dbReference type="SAM" id="MobiDB-lite"/>
    </source>
</evidence>
<feature type="compositionally biased region" description="Basic and acidic residues" evidence="1">
    <location>
        <begin position="178"/>
        <end position="205"/>
    </location>
</feature>
<name>A0A7S3ZDX6_9EUKA</name>
<feature type="region of interest" description="Disordered" evidence="1">
    <location>
        <begin position="174"/>
        <end position="205"/>
    </location>
</feature>
<dbReference type="AlphaFoldDB" id="A0A7S3ZDX6"/>
<protein>
    <submittedName>
        <fullName evidence="2">Uncharacterized protein</fullName>
    </submittedName>
</protein>
<accession>A0A7S3ZDX6</accession>
<dbReference type="EMBL" id="HBIV01046076">
    <property type="protein sequence ID" value="CAE0680465.1"/>
    <property type="molecule type" value="Transcribed_RNA"/>
</dbReference>
<sequence>MTTMISECLQPLHPTVLRVQDATNPAALRPQMHLIFHIVSDNFTDKNVMTRHNMVDNLLTPVYDQGVMYIEGYYQAPGEEDQLVPVVERSNVSRMVHLSMDVTELPWQYFPSPPLEAPVEEVDEDEAVLDDEPFSSLPGEKLKDLHWFDDAYLQTERPPQPQTQNKEFYLLRALQNRTESDQRDAEARGSGEWMLRNDDDQQNKK</sequence>
<reference evidence="2" key="1">
    <citation type="submission" date="2021-01" db="EMBL/GenBank/DDBJ databases">
        <authorList>
            <person name="Corre E."/>
            <person name="Pelletier E."/>
            <person name="Niang G."/>
            <person name="Scheremetjew M."/>
            <person name="Finn R."/>
            <person name="Kale V."/>
            <person name="Holt S."/>
            <person name="Cochrane G."/>
            <person name="Meng A."/>
            <person name="Brown T."/>
            <person name="Cohen L."/>
        </authorList>
    </citation>
    <scope>NUCLEOTIDE SEQUENCE</scope>
    <source>
        <strain evidence="2">CCCM811</strain>
    </source>
</reference>
<proteinExistence type="predicted"/>
<organism evidence="2">
    <name type="scientific">Lotharella globosa</name>
    <dbReference type="NCBI Taxonomy" id="91324"/>
    <lineage>
        <taxon>Eukaryota</taxon>
        <taxon>Sar</taxon>
        <taxon>Rhizaria</taxon>
        <taxon>Cercozoa</taxon>
        <taxon>Chlorarachniophyceae</taxon>
        <taxon>Lotharella</taxon>
    </lineage>
</organism>
<gene>
    <name evidence="2" type="ORF">LGLO00237_LOCUS32251</name>
</gene>
<evidence type="ECO:0000313" key="2">
    <source>
        <dbReference type="EMBL" id="CAE0680465.1"/>
    </source>
</evidence>
<dbReference type="InterPro" id="IPR036065">
    <property type="entry name" value="BolA-like_sf"/>
</dbReference>
<dbReference type="SUPFAM" id="SSF82657">
    <property type="entry name" value="BolA-like"/>
    <property type="match status" value="1"/>
</dbReference>